<evidence type="ECO:0000313" key="1">
    <source>
        <dbReference type="EnsemblPlants" id="PGSC0003DMT400090328"/>
    </source>
</evidence>
<dbReference type="Gramene" id="PGSC0003DMT400090328">
    <property type="protein sequence ID" value="PGSC0003DMT400090328"/>
    <property type="gene ID" value="PGSC0003DMG400039899"/>
</dbReference>
<dbReference type="PaxDb" id="4113-PGSC0003DMT400090328"/>
<dbReference type="AlphaFoldDB" id="M1DK56"/>
<dbReference type="HOGENOM" id="CLU_1996612_0_0_1"/>
<name>M1DK56_SOLTU</name>
<evidence type="ECO:0000313" key="2">
    <source>
        <dbReference type="Proteomes" id="UP000011115"/>
    </source>
</evidence>
<proteinExistence type="predicted"/>
<dbReference type="InParanoid" id="M1DK56"/>
<dbReference type="Proteomes" id="UP000011115">
    <property type="component" value="Unassembled WGS sequence"/>
</dbReference>
<organism evidence="1 2">
    <name type="scientific">Solanum tuberosum</name>
    <name type="common">Potato</name>
    <dbReference type="NCBI Taxonomy" id="4113"/>
    <lineage>
        <taxon>Eukaryota</taxon>
        <taxon>Viridiplantae</taxon>
        <taxon>Streptophyta</taxon>
        <taxon>Embryophyta</taxon>
        <taxon>Tracheophyta</taxon>
        <taxon>Spermatophyta</taxon>
        <taxon>Magnoliopsida</taxon>
        <taxon>eudicotyledons</taxon>
        <taxon>Gunneridae</taxon>
        <taxon>Pentapetalae</taxon>
        <taxon>asterids</taxon>
        <taxon>lamiids</taxon>
        <taxon>Solanales</taxon>
        <taxon>Solanaceae</taxon>
        <taxon>Solanoideae</taxon>
        <taxon>Solaneae</taxon>
        <taxon>Solanum</taxon>
    </lineage>
</organism>
<sequence length="125" mass="14567">MDSLDLKLKPSKISVLHYFGHNILLRERNWENSVALERGLRDLYLESTYGSPPTDRRWITDHSFPPSLGTEAWTWELRLSRLSPDLRSFIYGASLASVFTLKQHSKLQRQDPYNSLVPMTSFRTL</sequence>
<reference evidence="1" key="2">
    <citation type="submission" date="2015-06" db="UniProtKB">
        <authorList>
            <consortium name="EnsemblPlants"/>
        </authorList>
    </citation>
    <scope>IDENTIFICATION</scope>
    <source>
        <strain evidence="1">DM1-3 516 R44</strain>
    </source>
</reference>
<reference evidence="2" key="1">
    <citation type="journal article" date="2011" name="Nature">
        <title>Genome sequence and analysis of the tuber crop potato.</title>
        <authorList>
            <consortium name="The Potato Genome Sequencing Consortium"/>
        </authorList>
    </citation>
    <scope>NUCLEOTIDE SEQUENCE [LARGE SCALE GENOMIC DNA]</scope>
    <source>
        <strain evidence="2">cv. DM1-3 516 R44</strain>
    </source>
</reference>
<keyword evidence="2" id="KW-1185">Reference proteome</keyword>
<protein>
    <submittedName>
        <fullName evidence="1">Uncharacterized protein</fullName>
    </submittedName>
</protein>
<accession>M1DK56</accession>
<dbReference type="EnsemblPlants" id="PGSC0003DMT400090328">
    <property type="protein sequence ID" value="PGSC0003DMT400090328"/>
    <property type="gene ID" value="PGSC0003DMG400039899"/>
</dbReference>